<keyword evidence="6" id="KW-0812">Transmembrane</keyword>
<dbReference type="PROSITE" id="PS52015">
    <property type="entry name" value="TONB_CTD"/>
    <property type="match status" value="1"/>
</dbReference>
<evidence type="ECO:0000256" key="6">
    <source>
        <dbReference type="ARBA" id="ARBA00022692"/>
    </source>
</evidence>
<dbReference type="GO" id="GO:0031992">
    <property type="term" value="F:energy transducer activity"/>
    <property type="evidence" value="ECO:0007669"/>
    <property type="project" value="TreeGrafter"/>
</dbReference>
<dbReference type="AlphaFoldDB" id="W7YAL6"/>
<evidence type="ECO:0000256" key="1">
    <source>
        <dbReference type="ARBA" id="ARBA00004383"/>
    </source>
</evidence>
<dbReference type="InterPro" id="IPR006260">
    <property type="entry name" value="TonB/TolA_C"/>
</dbReference>
<keyword evidence="8" id="KW-1133">Transmembrane helix</keyword>
<organism evidence="12 13">
    <name type="scientific">Saccharicrinis fermentans DSM 9555 = JCM 21142</name>
    <dbReference type="NCBI Taxonomy" id="869213"/>
    <lineage>
        <taxon>Bacteria</taxon>
        <taxon>Pseudomonadati</taxon>
        <taxon>Bacteroidota</taxon>
        <taxon>Bacteroidia</taxon>
        <taxon>Marinilabiliales</taxon>
        <taxon>Marinilabiliaceae</taxon>
        <taxon>Saccharicrinis</taxon>
    </lineage>
</organism>
<dbReference type="STRING" id="869213.GCA_000517085_03900"/>
<keyword evidence="10" id="KW-0175">Coiled coil</keyword>
<keyword evidence="9" id="KW-0472">Membrane</keyword>
<feature type="domain" description="TonB C-terminal" evidence="11">
    <location>
        <begin position="598"/>
        <end position="689"/>
    </location>
</feature>
<accession>W7YAL6</accession>
<evidence type="ECO:0000256" key="2">
    <source>
        <dbReference type="ARBA" id="ARBA00006555"/>
    </source>
</evidence>
<reference evidence="12 13" key="1">
    <citation type="journal article" date="2014" name="Genome Announc.">
        <title>Draft Genome Sequence of Cytophaga fermentans JCM 21142T, a Facultative Anaerobe Isolated from Marine Mud.</title>
        <authorList>
            <person name="Starns D."/>
            <person name="Oshima K."/>
            <person name="Suda W."/>
            <person name="Iino T."/>
            <person name="Yuki M."/>
            <person name="Inoue J."/>
            <person name="Kitamura K."/>
            <person name="Iida T."/>
            <person name="Darby A."/>
            <person name="Hattori M."/>
            <person name="Ohkuma M."/>
        </authorList>
    </citation>
    <scope>NUCLEOTIDE SEQUENCE [LARGE SCALE GENOMIC DNA]</scope>
    <source>
        <strain evidence="12 13">JCM 21142</strain>
    </source>
</reference>
<gene>
    <name evidence="12" type="ORF">JCM21142_104146</name>
</gene>
<dbReference type="GO" id="GO:0055085">
    <property type="term" value="P:transmembrane transport"/>
    <property type="evidence" value="ECO:0007669"/>
    <property type="project" value="InterPro"/>
</dbReference>
<keyword evidence="3" id="KW-0813">Transport</keyword>
<evidence type="ECO:0000256" key="8">
    <source>
        <dbReference type="ARBA" id="ARBA00022989"/>
    </source>
</evidence>
<dbReference type="Proteomes" id="UP000019402">
    <property type="component" value="Unassembled WGS sequence"/>
</dbReference>
<dbReference type="GO" id="GO:0098797">
    <property type="term" value="C:plasma membrane protein complex"/>
    <property type="evidence" value="ECO:0007669"/>
    <property type="project" value="TreeGrafter"/>
</dbReference>
<dbReference type="eggNOG" id="COG0810">
    <property type="taxonomic scope" value="Bacteria"/>
</dbReference>
<dbReference type="RefSeq" id="WP_052522357.1">
    <property type="nucleotide sequence ID" value="NZ_BAMD01000085.1"/>
</dbReference>
<dbReference type="Pfam" id="PF03544">
    <property type="entry name" value="TonB_C"/>
    <property type="match status" value="1"/>
</dbReference>
<dbReference type="PANTHER" id="PTHR33446">
    <property type="entry name" value="PROTEIN TONB-RELATED"/>
    <property type="match status" value="1"/>
</dbReference>
<keyword evidence="13" id="KW-1185">Reference proteome</keyword>
<dbReference type="EMBL" id="BAMD01000085">
    <property type="protein sequence ID" value="GAF05412.1"/>
    <property type="molecule type" value="Genomic_DNA"/>
</dbReference>
<comment type="caution">
    <text evidence="12">The sequence shown here is derived from an EMBL/GenBank/DDBJ whole genome shotgun (WGS) entry which is preliminary data.</text>
</comment>
<comment type="subcellular location">
    <subcellularLocation>
        <location evidence="1">Cell inner membrane</location>
        <topology evidence="1">Single-pass membrane protein</topology>
        <orientation evidence="1">Periplasmic side</orientation>
    </subcellularLocation>
</comment>
<evidence type="ECO:0000256" key="5">
    <source>
        <dbReference type="ARBA" id="ARBA00022519"/>
    </source>
</evidence>
<keyword evidence="4" id="KW-1003">Cell membrane</keyword>
<evidence type="ECO:0000256" key="4">
    <source>
        <dbReference type="ARBA" id="ARBA00022475"/>
    </source>
</evidence>
<protein>
    <recommendedName>
        <fullName evidence="11">TonB C-terminal domain-containing protein</fullName>
    </recommendedName>
</protein>
<evidence type="ECO:0000313" key="13">
    <source>
        <dbReference type="Proteomes" id="UP000019402"/>
    </source>
</evidence>
<evidence type="ECO:0000313" key="12">
    <source>
        <dbReference type="EMBL" id="GAF05412.1"/>
    </source>
</evidence>
<name>W7YAL6_9BACT</name>
<comment type="similarity">
    <text evidence="2">Belongs to the TonB family.</text>
</comment>
<evidence type="ECO:0000256" key="3">
    <source>
        <dbReference type="ARBA" id="ARBA00022448"/>
    </source>
</evidence>
<feature type="coiled-coil region" evidence="10">
    <location>
        <begin position="545"/>
        <end position="576"/>
    </location>
</feature>
<evidence type="ECO:0000256" key="7">
    <source>
        <dbReference type="ARBA" id="ARBA00022927"/>
    </source>
</evidence>
<dbReference type="OrthoDB" id="9814002at2"/>
<dbReference type="SUPFAM" id="SSF74653">
    <property type="entry name" value="TolA/TonB C-terminal domain"/>
    <property type="match status" value="1"/>
</dbReference>
<dbReference type="PANTHER" id="PTHR33446:SF2">
    <property type="entry name" value="PROTEIN TONB"/>
    <property type="match status" value="1"/>
</dbReference>
<dbReference type="InterPro" id="IPR037682">
    <property type="entry name" value="TonB_C"/>
</dbReference>
<evidence type="ECO:0000256" key="10">
    <source>
        <dbReference type="SAM" id="Coils"/>
    </source>
</evidence>
<evidence type="ECO:0000256" key="9">
    <source>
        <dbReference type="ARBA" id="ARBA00023136"/>
    </source>
</evidence>
<dbReference type="GO" id="GO:0015031">
    <property type="term" value="P:protein transport"/>
    <property type="evidence" value="ECO:0007669"/>
    <property type="project" value="UniProtKB-KW"/>
</dbReference>
<dbReference type="NCBIfam" id="TIGR01352">
    <property type="entry name" value="tonB_Cterm"/>
    <property type="match status" value="1"/>
</dbReference>
<keyword evidence="5" id="KW-0997">Cell inner membrane</keyword>
<dbReference type="Gene3D" id="3.30.1150.10">
    <property type="match status" value="1"/>
</dbReference>
<proteinExistence type="inferred from homology"/>
<sequence length="689" mass="78831">MNLTINLKHAIRKGHIALFVIIGIQVQLSAQQNIQLKFKPNTKQEYIYRAESEINSGFKSIAYTSFKANKQSNKSFLIEEKIKELNVFDGNEQLFSLNTFLEPFEERYFIQQFLKSSVFKRKISKTGETLSPYSFKEEIAESPYGVGLDDEVELFLDIFQKNGNYFYLNKKLSVGDSITEKRQFLLTNNYSGIKHNTFLISYHVIQITDAQTVFTYKVQDEYTAYRQTVDCSIEGIFIIENKSGLPLYIAEVTKFDDEMIAVNTINRDDFKQVSVDLYDQVNVNYNYFSDQFLKLFPSSSKNFPNKSKRDAETKLAAVDYGLFLERKSRNRTNLAIGSVEDCSDIKIACNNVKLRYCNQEVRHIKNIEDEIILINPYEGISEIRSTGIGQDCPIEEVSIDITSTIFYGKDSTILYPKDVEKKLNVPCMTPYIAQWENNSICLSDLAFYVIYNNKGQALTHAKIQPYSPFYAKTASLLGVNEEDVTQEQAFLFAPLFNCPIKNTFCKYTFNEEVSKVVVYYPPSSITQTRRMTTTGIDKKKEKKIYQKATERQEEIYAQYNDAKQENMDSIAEAENDSHKIDSEEPVFGIVESMPEYPAGESAMHAFIQEQLKYPQDALDEGIQGNVYVQIVIEKDGSLSNVKVVKGVSKSLDAEAIRVVKSMPKWTAGNQRGQNVRVSYTVPVPFILPN</sequence>
<keyword evidence="7" id="KW-0653">Protein transport</keyword>
<dbReference type="InterPro" id="IPR051045">
    <property type="entry name" value="TonB-dependent_transducer"/>
</dbReference>
<evidence type="ECO:0000259" key="11">
    <source>
        <dbReference type="PROSITE" id="PS52015"/>
    </source>
</evidence>